<evidence type="ECO:0000256" key="3">
    <source>
        <dbReference type="ARBA" id="ARBA00022692"/>
    </source>
</evidence>
<evidence type="ECO:0000256" key="1">
    <source>
        <dbReference type="ARBA" id="ARBA00004162"/>
    </source>
</evidence>
<evidence type="ECO:0000313" key="8">
    <source>
        <dbReference type="EMBL" id="PDV99511.1"/>
    </source>
</evidence>
<protein>
    <recommendedName>
        <fullName evidence="7">Phage shock protein PspC N-terminal domain-containing protein</fullName>
    </recommendedName>
</protein>
<dbReference type="PANTHER" id="PTHR33885">
    <property type="entry name" value="PHAGE SHOCK PROTEIN C"/>
    <property type="match status" value="1"/>
</dbReference>
<name>A0A2H3KMZ1_9CHLR</name>
<feature type="transmembrane region" description="Helical" evidence="6">
    <location>
        <begin position="183"/>
        <end position="201"/>
    </location>
</feature>
<evidence type="ECO:0000256" key="5">
    <source>
        <dbReference type="ARBA" id="ARBA00023136"/>
    </source>
</evidence>
<feature type="transmembrane region" description="Helical" evidence="6">
    <location>
        <begin position="161"/>
        <end position="177"/>
    </location>
</feature>
<evidence type="ECO:0000256" key="6">
    <source>
        <dbReference type="SAM" id="Phobius"/>
    </source>
</evidence>
<keyword evidence="5 6" id="KW-0472">Membrane</keyword>
<dbReference type="PANTHER" id="PTHR33885:SF3">
    <property type="entry name" value="PHAGE SHOCK PROTEIN C"/>
    <property type="match status" value="1"/>
</dbReference>
<feature type="domain" description="Phage shock protein PspC N-terminal" evidence="7">
    <location>
        <begin position="4"/>
        <end position="59"/>
    </location>
</feature>
<reference evidence="8 9" key="1">
    <citation type="submission" date="2016-05" db="EMBL/GenBank/DDBJ databases">
        <authorList>
            <person name="Lavstsen T."/>
            <person name="Jespersen J.S."/>
        </authorList>
    </citation>
    <scope>NUCLEOTIDE SEQUENCE [LARGE SCALE GENOMIC DNA]</scope>
    <source>
        <strain evidence="8 9">B7-9</strain>
    </source>
</reference>
<dbReference type="InterPro" id="IPR007168">
    <property type="entry name" value="Phageshock_PspC_N"/>
</dbReference>
<proteinExistence type="predicted"/>
<keyword evidence="4 6" id="KW-1133">Transmembrane helix</keyword>
<dbReference type="InterPro" id="IPR052027">
    <property type="entry name" value="PspC"/>
</dbReference>
<dbReference type="Proteomes" id="UP000220922">
    <property type="component" value="Unassembled WGS sequence"/>
</dbReference>
<evidence type="ECO:0000256" key="4">
    <source>
        <dbReference type="ARBA" id="ARBA00022989"/>
    </source>
</evidence>
<keyword evidence="3 6" id="KW-0812">Transmembrane</keyword>
<keyword evidence="9" id="KW-1185">Reference proteome</keyword>
<feature type="transmembrane region" description="Helical" evidence="6">
    <location>
        <begin position="30"/>
        <end position="56"/>
    </location>
</feature>
<evidence type="ECO:0000256" key="2">
    <source>
        <dbReference type="ARBA" id="ARBA00022475"/>
    </source>
</evidence>
<comment type="caution">
    <text evidence="8">The sequence shown here is derived from an EMBL/GenBank/DDBJ whole genome shotgun (WGS) entry which is preliminary data.</text>
</comment>
<dbReference type="OrthoDB" id="166925at2"/>
<keyword evidence="2" id="KW-1003">Cell membrane</keyword>
<dbReference type="GO" id="GO:0005886">
    <property type="term" value="C:plasma membrane"/>
    <property type="evidence" value="ECO:0007669"/>
    <property type="project" value="UniProtKB-SubCell"/>
</dbReference>
<dbReference type="Pfam" id="PF04024">
    <property type="entry name" value="PspC"/>
    <property type="match status" value="1"/>
</dbReference>
<dbReference type="RefSeq" id="WP_097651831.1">
    <property type="nucleotide sequence ID" value="NZ_LYXE01000069.1"/>
</dbReference>
<evidence type="ECO:0000259" key="7">
    <source>
        <dbReference type="Pfam" id="PF04024"/>
    </source>
</evidence>
<comment type="subcellular location">
    <subcellularLocation>
        <location evidence="1">Cell membrane</location>
        <topology evidence="1">Single-pass membrane protein</topology>
    </subcellularLocation>
</comment>
<accession>A0A2H3KMZ1</accession>
<dbReference type="AlphaFoldDB" id="A0A2H3KMZ1"/>
<evidence type="ECO:0000313" key="9">
    <source>
        <dbReference type="Proteomes" id="UP000220922"/>
    </source>
</evidence>
<dbReference type="EMBL" id="LYXE01000069">
    <property type="protein sequence ID" value="PDV99511.1"/>
    <property type="molecule type" value="Genomic_DNA"/>
</dbReference>
<gene>
    <name evidence="8" type="ORF">A9Q02_12020</name>
</gene>
<organism evidence="8 9">
    <name type="scientific">Candidatus Chloroploca asiatica</name>
    <dbReference type="NCBI Taxonomy" id="1506545"/>
    <lineage>
        <taxon>Bacteria</taxon>
        <taxon>Bacillati</taxon>
        <taxon>Chloroflexota</taxon>
        <taxon>Chloroflexia</taxon>
        <taxon>Chloroflexales</taxon>
        <taxon>Chloroflexineae</taxon>
        <taxon>Oscillochloridaceae</taxon>
        <taxon>Candidatus Chloroploca</taxon>
    </lineage>
</organism>
<sequence length="204" mass="21988">MQARLTRSTSESMVAGVCGGLAEYFAIDPVIVRLLFVVVTLTSGFGLPIYLVLWVIMPKGAAATVAQKQHQASTTYGYLDEQQQVRGTIAREVLVGQRQEGVRTRLGGEAGFAAAPDAPVYRFDPYTGQMLDPDAPVGADPAQPYGTDLVPEGGARRKRSWRLLGTILLGIGSLIFLEQLGINMSLIFPVLLIVAGGMLLLRKR</sequence>